<feature type="domain" description="Phospholipase/carboxylesterase/thioesterase" evidence="3">
    <location>
        <begin position="85"/>
        <end position="303"/>
    </location>
</feature>
<evidence type="ECO:0000256" key="2">
    <source>
        <dbReference type="ARBA" id="ARBA00022801"/>
    </source>
</evidence>
<proteinExistence type="inferred from homology"/>
<dbReference type="InterPro" id="IPR029058">
    <property type="entry name" value="AB_hydrolase_fold"/>
</dbReference>
<evidence type="ECO:0000259" key="3">
    <source>
        <dbReference type="Pfam" id="PF02230"/>
    </source>
</evidence>
<dbReference type="EMBL" id="JBGBPQ010000006">
    <property type="protein sequence ID" value="KAL1522478.1"/>
    <property type="molecule type" value="Genomic_DNA"/>
</dbReference>
<reference evidence="4 5" key="1">
    <citation type="journal article" date="2024" name="Science">
        <title>Giant polyketide synthase enzymes in the biosynthesis of giant marine polyether toxins.</title>
        <authorList>
            <person name="Fallon T.R."/>
            <person name="Shende V.V."/>
            <person name="Wierzbicki I.H."/>
            <person name="Pendleton A.L."/>
            <person name="Watervoot N.F."/>
            <person name="Auber R.P."/>
            <person name="Gonzalez D.J."/>
            <person name="Wisecaver J.H."/>
            <person name="Moore B.S."/>
        </authorList>
    </citation>
    <scope>NUCLEOTIDE SEQUENCE [LARGE SCALE GENOMIC DNA]</scope>
    <source>
        <strain evidence="4 5">12B1</strain>
    </source>
</reference>
<dbReference type="PANTHER" id="PTHR10655">
    <property type="entry name" value="LYSOPHOSPHOLIPASE-RELATED"/>
    <property type="match status" value="1"/>
</dbReference>
<protein>
    <recommendedName>
        <fullName evidence="3">Phospholipase/carboxylesterase/thioesterase domain-containing protein</fullName>
    </recommendedName>
</protein>
<evidence type="ECO:0000256" key="1">
    <source>
        <dbReference type="ARBA" id="ARBA00006499"/>
    </source>
</evidence>
<dbReference type="Gene3D" id="3.40.50.1820">
    <property type="entry name" value="alpha/beta hydrolase"/>
    <property type="match status" value="1"/>
</dbReference>
<keyword evidence="5" id="KW-1185">Reference proteome</keyword>
<accession>A0AB34JNE7</accession>
<dbReference type="InterPro" id="IPR050565">
    <property type="entry name" value="LYPA1-2/EST-like"/>
</dbReference>
<dbReference type="Pfam" id="PF02230">
    <property type="entry name" value="Abhydrolase_2"/>
    <property type="match status" value="1"/>
</dbReference>
<gene>
    <name evidence="4" type="ORF">AB1Y20_017466</name>
</gene>
<keyword evidence="2" id="KW-0378">Hydrolase</keyword>
<comment type="similarity">
    <text evidence="1">Belongs to the AB hydrolase superfamily. AB hydrolase 2 family.</text>
</comment>
<dbReference type="Proteomes" id="UP001515480">
    <property type="component" value="Unassembled WGS sequence"/>
</dbReference>
<dbReference type="GO" id="GO:0016787">
    <property type="term" value="F:hydrolase activity"/>
    <property type="evidence" value="ECO:0007669"/>
    <property type="project" value="UniProtKB-KW"/>
</dbReference>
<evidence type="ECO:0000313" key="4">
    <source>
        <dbReference type="EMBL" id="KAL1522478.1"/>
    </source>
</evidence>
<dbReference type="PANTHER" id="PTHR10655:SF17">
    <property type="entry name" value="LYSOPHOSPHOLIPASE-LIKE PROTEIN 1"/>
    <property type="match status" value="1"/>
</dbReference>
<dbReference type="SUPFAM" id="SSF53474">
    <property type="entry name" value="alpha/beta-Hydrolases"/>
    <property type="match status" value="1"/>
</dbReference>
<evidence type="ECO:0000313" key="5">
    <source>
        <dbReference type="Proteomes" id="UP001515480"/>
    </source>
</evidence>
<dbReference type="AlphaFoldDB" id="A0AB34JNE7"/>
<comment type="caution">
    <text evidence="4">The sequence shown here is derived from an EMBL/GenBank/DDBJ whole genome shotgun (WGS) entry which is preliminary data.</text>
</comment>
<organism evidence="4 5">
    <name type="scientific">Prymnesium parvum</name>
    <name type="common">Toxic golden alga</name>
    <dbReference type="NCBI Taxonomy" id="97485"/>
    <lineage>
        <taxon>Eukaryota</taxon>
        <taxon>Haptista</taxon>
        <taxon>Haptophyta</taxon>
        <taxon>Prymnesiophyceae</taxon>
        <taxon>Prymnesiales</taxon>
        <taxon>Prymnesiaceae</taxon>
        <taxon>Prymnesium</taxon>
    </lineage>
</organism>
<dbReference type="InterPro" id="IPR003140">
    <property type="entry name" value="PLipase/COase/thioEstase"/>
</dbReference>
<name>A0AB34JNE7_PRYPA</name>
<sequence>METDLSALSLKELKALIARAGLSSEDCIDKADLRSRAREAQEVLTRAPAPAPTPSGPFQTVKTFGGYQCGVRAPSDVLNGAMADLLVVVLHGLGATNTDLVPLSDLILQQAPEVATRRIVWIFPQAPSTPIGTAWWTLDLASFMAVSMNPGNDQLLSKLIRDEPTGLAQCRSRMATLLADAKAFAGGLPSSKVLFCGFSLGAITSLDIALQQPAGESLGGVVMMNGAPIVVEQWAERLKLHPKLRVHMSAGLQDMVLPAKASDWALQLLQANGADATLMKHPGGHDVGGTEVLKSVAKFIAATLVR</sequence>